<dbReference type="eggNOG" id="COG1680">
    <property type="taxonomic scope" value="Bacteria"/>
</dbReference>
<dbReference type="AlphaFoldDB" id="C7MH14"/>
<protein>
    <submittedName>
        <fullName evidence="2">Penicillin-binding protein, beta-lactamase class C</fullName>
    </submittedName>
</protein>
<evidence type="ECO:0000313" key="3">
    <source>
        <dbReference type="Proteomes" id="UP000001919"/>
    </source>
</evidence>
<dbReference type="Gene3D" id="3.40.710.10">
    <property type="entry name" value="DD-peptidase/beta-lactamase superfamily"/>
    <property type="match status" value="1"/>
</dbReference>
<sequence>MTALDLLADFGFEAAAIVLGPEGERARRGDVERVRPWRSVTKTLTGCGAVLAVQEGRAALEDPAGPPGATLRHLLSHASGCFYDSERTLQAPGLRRHYSNYGIDEAARHLERALGRDYGDWIQERIAQRLGMEGLVWDGSPSVGAHGPLTDLALFAAELLRPTLLEERWHAELTGVQFPELVGIMPGFGKQTPNPFGLGIEVRGTKSPHWTGTGNSPATVGHFGMRGTAFWVDPAADLALVVGTSHDFCDAHREVMPRLADAVLEEHGG</sequence>
<dbReference type="InterPro" id="IPR050789">
    <property type="entry name" value="Diverse_Enzym_Activities"/>
</dbReference>
<dbReference type="PANTHER" id="PTHR43283:SF15">
    <property type="entry name" value="CONSERVED PROTEIN"/>
    <property type="match status" value="1"/>
</dbReference>
<gene>
    <name evidence="2" type="ordered locus">Bfae_26900</name>
</gene>
<keyword evidence="3" id="KW-1185">Reference proteome</keyword>
<dbReference type="STRING" id="446465.Bfae_26900"/>
<dbReference type="Proteomes" id="UP000001919">
    <property type="component" value="Chromosome"/>
</dbReference>
<dbReference type="HOGENOM" id="CLU_089324_0_0_11"/>
<dbReference type="InterPro" id="IPR001466">
    <property type="entry name" value="Beta-lactam-related"/>
</dbReference>
<dbReference type="OrthoDB" id="3336932at2"/>
<proteinExistence type="predicted"/>
<organism evidence="2 3">
    <name type="scientific">Brachybacterium faecium (strain ATCC 43885 / DSM 4810 / JCM 11609 / LMG 19847 / NBRC 14762 / NCIMB 9860 / 6-10)</name>
    <dbReference type="NCBI Taxonomy" id="446465"/>
    <lineage>
        <taxon>Bacteria</taxon>
        <taxon>Bacillati</taxon>
        <taxon>Actinomycetota</taxon>
        <taxon>Actinomycetes</taxon>
        <taxon>Micrococcales</taxon>
        <taxon>Dermabacteraceae</taxon>
        <taxon>Brachybacterium</taxon>
    </lineage>
</organism>
<dbReference type="Pfam" id="PF00144">
    <property type="entry name" value="Beta-lactamase"/>
    <property type="match status" value="1"/>
</dbReference>
<dbReference type="PATRIC" id="fig|446465.5.peg.2655"/>
<dbReference type="SUPFAM" id="SSF56601">
    <property type="entry name" value="beta-lactamase/transpeptidase-like"/>
    <property type="match status" value="1"/>
</dbReference>
<evidence type="ECO:0000259" key="1">
    <source>
        <dbReference type="Pfam" id="PF00144"/>
    </source>
</evidence>
<reference evidence="2 3" key="1">
    <citation type="journal article" date="2009" name="Stand. Genomic Sci.">
        <title>Complete genome sequence of Brachybacterium faecium type strain (Schefferle 6-10).</title>
        <authorList>
            <person name="Lapidus A."/>
            <person name="Pukall R."/>
            <person name="Labuttii K."/>
            <person name="Copeland A."/>
            <person name="Del Rio T.G."/>
            <person name="Nolan M."/>
            <person name="Chen F."/>
            <person name="Lucas S."/>
            <person name="Tice H."/>
            <person name="Cheng J.F."/>
            <person name="Bruce D."/>
            <person name="Goodwin L."/>
            <person name="Pitluck S."/>
            <person name="Rohde M."/>
            <person name="Goker M."/>
            <person name="Pati A."/>
            <person name="Ivanova N."/>
            <person name="Mavrommatis K."/>
            <person name="Chen A."/>
            <person name="Palaniappan K."/>
            <person name="D'haeseleer P."/>
            <person name="Chain P."/>
            <person name="Bristow J."/>
            <person name="Eisen J.A."/>
            <person name="Markowitz V."/>
            <person name="Hugenholtz P."/>
            <person name="Kyrpides N.C."/>
            <person name="Klenk H.P."/>
        </authorList>
    </citation>
    <scope>NUCLEOTIDE SEQUENCE [LARGE SCALE GENOMIC DNA]</scope>
    <source>
        <strain evidence="3">ATCC 43885 / DSM 4810 / JCM 11609 / LMG 19847 / NBRC 14762 / NCIMB 9860 / 6-10</strain>
    </source>
</reference>
<dbReference type="EMBL" id="CP001643">
    <property type="protein sequence ID" value="ACU86462.1"/>
    <property type="molecule type" value="Genomic_DNA"/>
</dbReference>
<feature type="domain" description="Beta-lactamase-related" evidence="1">
    <location>
        <begin position="36"/>
        <end position="259"/>
    </location>
</feature>
<dbReference type="PANTHER" id="PTHR43283">
    <property type="entry name" value="BETA-LACTAMASE-RELATED"/>
    <property type="match status" value="1"/>
</dbReference>
<evidence type="ECO:0000313" key="2">
    <source>
        <dbReference type="EMBL" id="ACU86462.1"/>
    </source>
</evidence>
<name>C7MH14_BRAFD</name>
<dbReference type="InterPro" id="IPR012338">
    <property type="entry name" value="Beta-lactam/transpept-like"/>
</dbReference>
<accession>C7MH14</accession>
<dbReference type="KEGG" id="bfa:Bfae_26900"/>